<keyword evidence="8" id="KW-0614">Plasmid</keyword>
<feature type="transmembrane region" description="Helical" evidence="6">
    <location>
        <begin position="39"/>
        <end position="56"/>
    </location>
</feature>
<organism evidence="8 9">
    <name type="scientific">Pseudorhodobacter turbinis</name>
    <dbReference type="NCBI Taxonomy" id="2500533"/>
    <lineage>
        <taxon>Bacteria</taxon>
        <taxon>Pseudomonadati</taxon>
        <taxon>Pseudomonadota</taxon>
        <taxon>Alphaproteobacteria</taxon>
        <taxon>Rhodobacterales</taxon>
        <taxon>Paracoccaceae</taxon>
        <taxon>Pseudorhodobacter</taxon>
    </lineage>
</organism>
<dbReference type="EMBL" id="CP039966">
    <property type="protein sequence ID" value="QCO58122.1"/>
    <property type="molecule type" value="Genomic_DNA"/>
</dbReference>
<gene>
    <name evidence="8" type="ORF">EOK75_20410</name>
</gene>
<dbReference type="PANTHER" id="PTHR38459:SF1">
    <property type="entry name" value="PROPHAGE BACTOPRENOL-LINKED GLUCOSE TRANSLOCASE HOMOLOG"/>
    <property type="match status" value="1"/>
</dbReference>
<feature type="domain" description="GtrA/DPMS transmembrane" evidence="7">
    <location>
        <begin position="12"/>
        <end position="116"/>
    </location>
</feature>
<evidence type="ECO:0000256" key="6">
    <source>
        <dbReference type="SAM" id="Phobius"/>
    </source>
</evidence>
<feature type="transmembrane region" description="Helical" evidence="6">
    <location>
        <begin position="100"/>
        <end position="121"/>
    </location>
</feature>
<keyword evidence="5 6" id="KW-0472">Membrane</keyword>
<dbReference type="GO" id="GO:0005886">
    <property type="term" value="C:plasma membrane"/>
    <property type="evidence" value="ECO:0007669"/>
    <property type="project" value="TreeGrafter"/>
</dbReference>
<dbReference type="KEGG" id="pseb:EOK75_20410"/>
<protein>
    <submittedName>
        <fullName evidence="8">GtrA family protein</fullName>
    </submittedName>
</protein>
<evidence type="ECO:0000256" key="1">
    <source>
        <dbReference type="ARBA" id="ARBA00004141"/>
    </source>
</evidence>
<dbReference type="OrthoDB" id="7874307at2"/>
<dbReference type="RefSeq" id="WP_137195929.1">
    <property type="nucleotide sequence ID" value="NZ_CP039966.1"/>
</dbReference>
<evidence type="ECO:0000256" key="5">
    <source>
        <dbReference type="ARBA" id="ARBA00023136"/>
    </source>
</evidence>
<reference evidence="8 9" key="1">
    <citation type="submission" date="2019-05" db="EMBL/GenBank/DDBJ databases">
        <title>Pseudorhodobacter turbinis sp. nov., isolated from the gut of the Korean turban shell.</title>
        <authorList>
            <person name="Jeong Y.-S."/>
            <person name="Kang W.-R."/>
            <person name="Bae J.-W."/>
        </authorList>
    </citation>
    <scope>NUCLEOTIDE SEQUENCE [LARGE SCALE GENOMIC DNA]</scope>
    <source>
        <strain evidence="8 9">S12M18</strain>
        <plasmid evidence="8 9">unnamed2</plasmid>
    </source>
</reference>
<evidence type="ECO:0000256" key="4">
    <source>
        <dbReference type="ARBA" id="ARBA00022989"/>
    </source>
</evidence>
<geneLocation type="plasmid" evidence="8 9">
    <name>unnamed2</name>
</geneLocation>
<evidence type="ECO:0000313" key="9">
    <source>
        <dbReference type="Proteomes" id="UP000298631"/>
    </source>
</evidence>
<comment type="similarity">
    <text evidence="2">Belongs to the GtrA family.</text>
</comment>
<feature type="transmembrane region" description="Helical" evidence="6">
    <location>
        <begin position="76"/>
        <end position="94"/>
    </location>
</feature>
<comment type="subcellular location">
    <subcellularLocation>
        <location evidence="1">Membrane</location>
        <topology evidence="1">Multi-pass membrane protein</topology>
    </subcellularLocation>
</comment>
<evidence type="ECO:0000313" key="8">
    <source>
        <dbReference type="EMBL" id="QCO58122.1"/>
    </source>
</evidence>
<proteinExistence type="inferred from homology"/>
<dbReference type="InterPro" id="IPR007267">
    <property type="entry name" value="GtrA_DPMS_TM"/>
</dbReference>
<dbReference type="AlphaFoldDB" id="A0A4P8EMJ4"/>
<accession>A0A4P8EMJ4</accession>
<evidence type="ECO:0000259" key="7">
    <source>
        <dbReference type="Pfam" id="PF04138"/>
    </source>
</evidence>
<dbReference type="InterPro" id="IPR051401">
    <property type="entry name" value="GtrA_CellWall_Glycosyl"/>
</dbReference>
<feature type="transmembrane region" description="Helical" evidence="6">
    <location>
        <begin position="12"/>
        <end position="33"/>
    </location>
</feature>
<sequence length="125" mass="13686">MTMPPVAKRFSRYLTVGLGMNGALYLMFLFLIWLRMAPIVASALCYAIGVMGSYLLNRRWTFSSSGTHMEDIAKYLTAYGLGLLVTLVSMMFFVGPLGPAVAQVLTIGFTAIVIYGALEVLKFGQ</sequence>
<keyword evidence="3 6" id="KW-0812">Transmembrane</keyword>
<keyword evidence="9" id="KW-1185">Reference proteome</keyword>
<name>A0A4P8EMJ4_9RHOB</name>
<evidence type="ECO:0000256" key="3">
    <source>
        <dbReference type="ARBA" id="ARBA00022692"/>
    </source>
</evidence>
<dbReference type="GO" id="GO:0000271">
    <property type="term" value="P:polysaccharide biosynthetic process"/>
    <property type="evidence" value="ECO:0007669"/>
    <property type="project" value="InterPro"/>
</dbReference>
<dbReference type="Pfam" id="PF04138">
    <property type="entry name" value="GtrA_DPMS_TM"/>
    <property type="match status" value="1"/>
</dbReference>
<dbReference type="PANTHER" id="PTHR38459">
    <property type="entry name" value="PROPHAGE BACTOPRENOL-LINKED GLUCOSE TRANSLOCASE HOMOLOG"/>
    <property type="match status" value="1"/>
</dbReference>
<dbReference type="Proteomes" id="UP000298631">
    <property type="component" value="Plasmid unnamed2"/>
</dbReference>
<keyword evidence="4 6" id="KW-1133">Transmembrane helix</keyword>
<evidence type="ECO:0000256" key="2">
    <source>
        <dbReference type="ARBA" id="ARBA00009399"/>
    </source>
</evidence>